<dbReference type="Gramene" id="KGN58300">
    <property type="protein sequence ID" value="KGN58300"/>
    <property type="gene ID" value="Csa_3G609280"/>
</dbReference>
<dbReference type="Pfam" id="PF01852">
    <property type="entry name" value="START"/>
    <property type="match status" value="1"/>
</dbReference>
<sequence>MGLGKTTLTPKDPTENQGSEMLLATKTKLPEIEELRPEPSIEQTFGHEEVSNTENDAPVAVTSDNSCHSCLGDIFYNDELDFLEVQWVNNIMKAAYKEFMAIAIAAKAWISDPPAVGAIEDFQEMFNTPPPHGYTVERSVETAILSISSQSLMSIMMDGAQWASMFSSIICSASDEVVFYPLKKFLLTGPCGWEFVLMNAEFRLPAGFLPRWNTRFMRFKKLIVGETYAIFDVSTDYFENMTADPTQKVVYKRRPSGVIIRPCGFLSEVIWIENAEVQKIDIPNHLHSTFTPNFHLTARQWISMISQNLKRRNGEIVTEEMFAVRRMDVPDLLTMGNNLRKYFLQAVNPFPTERKWDLFSDDKIRILRDIKASYIGRRDDFIAIRTVCLAETPSTLLTYLDTNNYILQTSKKSQAQLSMTVALLATDESSCTVLSVKKETGDEDTKDNYFFLQESTENEYCSFILSSQMTKADVHVSLLPMFCRNCLFLRPSGFAIMPAEPGGLQSKASFVTIYIRRELKNMEVHQVIEAMSCDMDAVIDQISNIQFPTTINGKFEQNNPNQ</sequence>
<feature type="region of interest" description="Disordered" evidence="1">
    <location>
        <begin position="1"/>
        <end position="31"/>
    </location>
</feature>
<evidence type="ECO:0000259" key="2">
    <source>
        <dbReference type="Pfam" id="PF01852"/>
    </source>
</evidence>
<evidence type="ECO:0000313" key="3">
    <source>
        <dbReference type="EMBL" id="KGN58300.1"/>
    </source>
</evidence>
<evidence type="ECO:0000313" key="4">
    <source>
        <dbReference type="Proteomes" id="UP000029981"/>
    </source>
</evidence>
<accession>A0A0A0L8M1</accession>
<feature type="domain" description="START" evidence="2">
    <location>
        <begin position="96"/>
        <end position="281"/>
    </location>
</feature>
<dbReference type="GO" id="GO:0008289">
    <property type="term" value="F:lipid binding"/>
    <property type="evidence" value="ECO:0007669"/>
    <property type="project" value="InterPro"/>
</dbReference>
<evidence type="ECO:0000256" key="1">
    <source>
        <dbReference type="SAM" id="MobiDB-lite"/>
    </source>
</evidence>
<dbReference type="EMBL" id="CM002924">
    <property type="protein sequence ID" value="KGN58300.1"/>
    <property type="molecule type" value="Genomic_DNA"/>
</dbReference>
<dbReference type="PANTHER" id="PTHR45654:SF48">
    <property type="entry name" value="START DOMAIN-CONTAINING PROTEIN"/>
    <property type="match status" value="1"/>
</dbReference>
<dbReference type="eggNOG" id="ENOG502SRNB">
    <property type="taxonomic scope" value="Eukaryota"/>
</dbReference>
<gene>
    <name evidence="3" type="ORF">Csa_3G609280</name>
</gene>
<reference evidence="3 4" key="2">
    <citation type="journal article" date="2009" name="PLoS ONE">
        <title>An integrated genetic and cytogenetic map of the cucumber genome.</title>
        <authorList>
            <person name="Ren Y."/>
            <person name="Zhang Z."/>
            <person name="Liu J."/>
            <person name="Staub J.E."/>
            <person name="Han Y."/>
            <person name="Cheng Z."/>
            <person name="Li X."/>
            <person name="Lu J."/>
            <person name="Miao H."/>
            <person name="Kang H."/>
            <person name="Xie B."/>
            <person name="Gu X."/>
            <person name="Wang X."/>
            <person name="Du Y."/>
            <person name="Jin W."/>
            <person name="Huang S."/>
        </authorList>
    </citation>
    <scope>NUCLEOTIDE SEQUENCE [LARGE SCALE GENOMIC DNA]</scope>
    <source>
        <strain evidence="4">cv. 9930</strain>
    </source>
</reference>
<dbReference type="InterPro" id="IPR042160">
    <property type="entry name" value="HD-Zip_IV"/>
</dbReference>
<protein>
    <recommendedName>
        <fullName evidence="2">START domain-containing protein</fullName>
    </recommendedName>
</protein>
<reference evidence="3 4" key="1">
    <citation type="journal article" date="2009" name="Nat. Genet.">
        <title>The genome of the cucumber, Cucumis sativus L.</title>
        <authorList>
            <person name="Huang S."/>
            <person name="Li R."/>
            <person name="Zhang Z."/>
            <person name="Li L."/>
            <person name="Gu X."/>
            <person name="Fan W."/>
            <person name="Lucas W.J."/>
            <person name="Wang X."/>
            <person name="Xie B."/>
            <person name="Ni P."/>
            <person name="Ren Y."/>
            <person name="Zhu H."/>
            <person name="Li J."/>
            <person name="Lin K."/>
            <person name="Jin W."/>
            <person name="Fei Z."/>
            <person name="Li G."/>
            <person name="Staub J."/>
            <person name="Kilian A."/>
            <person name="van der Vossen E.A."/>
            <person name="Wu Y."/>
            <person name="Guo J."/>
            <person name="He J."/>
            <person name="Jia Z."/>
            <person name="Ren Y."/>
            <person name="Tian G."/>
            <person name="Lu Y."/>
            <person name="Ruan J."/>
            <person name="Qian W."/>
            <person name="Wang M."/>
            <person name="Huang Q."/>
            <person name="Li B."/>
            <person name="Xuan Z."/>
            <person name="Cao J."/>
            <person name="Asan"/>
            <person name="Wu Z."/>
            <person name="Zhang J."/>
            <person name="Cai Q."/>
            <person name="Bai Y."/>
            <person name="Zhao B."/>
            <person name="Han Y."/>
            <person name="Li Y."/>
            <person name="Li X."/>
            <person name="Wang S."/>
            <person name="Shi Q."/>
            <person name="Liu S."/>
            <person name="Cho W.K."/>
            <person name="Kim J.Y."/>
            <person name="Xu Y."/>
            <person name="Heller-Uszynska K."/>
            <person name="Miao H."/>
            <person name="Cheng Z."/>
            <person name="Zhang S."/>
            <person name="Wu J."/>
            <person name="Yang Y."/>
            <person name="Kang H."/>
            <person name="Li M."/>
            <person name="Liang H."/>
            <person name="Ren X."/>
            <person name="Shi Z."/>
            <person name="Wen M."/>
            <person name="Jian M."/>
            <person name="Yang H."/>
            <person name="Zhang G."/>
            <person name="Yang Z."/>
            <person name="Chen R."/>
            <person name="Liu S."/>
            <person name="Li J."/>
            <person name="Ma L."/>
            <person name="Liu H."/>
            <person name="Zhou Y."/>
            <person name="Zhao J."/>
            <person name="Fang X."/>
            <person name="Li G."/>
            <person name="Fang L."/>
            <person name="Li Y."/>
            <person name="Liu D."/>
            <person name="Zheng H."/>
            <person name="Zhang Y."/>
            <person name="Qin N."/>
            <person name="Li Z."/>
            <person name="Yang G."/>
            <person name="Yang S."/>
            <person name="Bolund L."/>
            <person name="Kristiansen K."/>
            <person name="Zheng H."/>
            <person name="Li S."/>
            <person name="Zhang X."/>
            <person name="Yang H."/>
            <person name="Wang J."/>
            <person name="Sun R."/>
            <person name="Zhang B."/>
            <person name="Jiang S."/>
            <person name="Wang J."/>
            <person name="Du Y."/>
            <person name="Li S."/>
        </authorList>
    </citation>
    <scope>NUCLEOTIDE SEQUENCE [LARGE SCALE GENOMIC DNA]</scope>
    <source>
        <strain evidence="4">cv. 9930</strain>
    </source>
</reference>
<proteinExistence type="predicted"/>
<dbReference type="Proteomes" id="UP000029981">
    <property type="component" value="Chromosome 3"/>
</dbReference>
<dbReference type="AlphaFoldDB" id="A0A0A0L8M1"/>
<dbReference type="InterPro" id="IPR002913">
    <property type="entry name" value="START_lipid-bd_dom"/>
</dbReference>
<reference evidence="3 4" key="4">
    <citation type="journal article" date="2011" name="BMC Genomics">
        <title>RNA-Seq improves annotation of protein-coding genes in the cucumber genome.</title>
        <authorList>
            <person name="Li Z."/>
            <person name="Zhang Z."/>
            <person name="Yan P."/>
            <person name="Huang S."/>
            <person name="Fei Z."/>
            <person name="Lin K."/>
        </authorList>
    </citation>
    <scope>NUCLEOTIDE SEQUENCE [LARGE SCALE GENOMIC DNA]</scope>
    <source>
        <strain evidence="4">cv. 9930</strain>
    </source>
</reference>
<organism evidence="3 4">
    <name type="scientific">Cucumis sativus</name>
    <name type="common">Cucumber</name>
    <dbReference type="NCBI Taxonomy" id="3659"/>
    <lineage>
        <taxon>Eukaryota</taxon>
        <taxon>Viridiplantae</taxon>
        <taxon>Streptophyta</taxon>
        <taxon>Embryophyta</taxon>
        <taxon>Tracheophyta</taxon>
        <taxon>Spermatophyta</taxon>
        <taxon>Magnoliopsida</taxon>
        <taxon>eudicotyledons</taxon>
        <taxon>Gunneridae</taxon>
        <taxon>Pentapetalae</taxon>
        <taxon>rosids</taxon>
        <taxon>fabids</taxon>
        <taxon>Cucurbitales</taxon>
        <taxon>Cucurbitaceae</taxon>
        <taxon>Benincaseae</taxon>
        <taxon>Cucumis</taxon>
    </lineage>
</organism>
<reference evidence="3 4" key="3">
    <citation type="journal article" date="2010" name="BMC Genomics">
        <title>Transcriptome sequencing and comparative analysis of cucumber flowers with different sex types.</title>
        <authorList>
            <person name="Guo S."/>
            <person name="Zheng Y."/>
            <person name="Joung J.G."/>
            <person name="Liu S."/>
            <person name="Zhang Z."/>
            <person name="Crasta O.R."/>
            <person name="Sobral B.W."/>
            <person name="Xu Y."/>
            <person name="Huang S."/>
            <person name="Fei Z."/>
        </authorList>
    </citation>
    <scope>NUCLEOTIDE SEQUENCE [LARGE SCALE GENOMIC DNA]</scope>
    <source>
        <strain evidence="4">cv. 9930</strain>
    </source>
</reference>
<dbReference type="OMA" id="ECINEAP"/>
<name>A0A0A0L8M1_CUCSA</name>
<keyword evidence="4" id="KW-1185">Reference proteome</keyword>
<dbReference type="PANTHER" id="PTHR45654">
    <property type="entry name" value="HOMEOBOX-LEUCINE ZIPPER PROTEIN MERISTEM L1"/>
    <property type="match status" value="1"/>
</dbReference>
<dbReference type="GO" id="GO:0003677">
    <property type="term" value="F:DNA binding"/>
    <property type="evidence" value="ECO:0007669"/>
    <property type="project" value="UniProtKB-KW"/>
</dbReference>